<feature type="region of interest" description="Disordered" evidence="3">
    <location>
        <begin position="354"/>
        <end position="396"/>
    </location>
</feature>
<dbReference type="Proteomes" id="UP000095023">
    <property type="component" value="Unassembled WGS sequence"/>
</dbReference>
<feature type="compositionally biased region" description="Basic and acidic residues" evidence="3">
    <location>
        <begin position="478"/>
        <end position="497"/>
    </location>
</feature>
<sequence length="615" mass="67936">MDATASADDDFSAFLLPMLANGDTHSLQHEQDLRDDDIHLSPGLPLSWANYRRPTTGPAMISELPSMLLTDATGPSVPVAADSVAADDTSTYLSTSLFGRRDSYFHYGDLIPPEATSGTPFSLRYTLDSQEPIDAHTSIYPDAKHIPSSFFQRDSNGQDLGPDPLDSDTNDSPVNMYSGGHMGPKSISPHRANNVAFLNHHNASITQASAQSDSDNHIFSRHANSAPSSNDSPDTKSHPPYDDHSASHLFLHLLPAQYHATLFDAHKRKVTVDVEMNMLGKFLLVPEACVEIPKDQIHPDNPDVPIVFHRRNGIQITGTLSNLNKIATLKTSNMKTDLPVKRLFLEVVGCSTNTNETPQLTTSNPHSSTTRKLSDNANDDDEVPKGSYGPHPSAIPLSKDSDLTTFAWKRILFRSATANNGKKRMMQEYYFLEVLLNAELQDGRIETVLSAKSRPLIIRGRNPRSYIVKVALPINLPRSREPRHLPSDTSNDLKDPPSIHSNSIDRANFTPNDDEQMRKRSNDELSVASDQKKRKVDDSSLASGSPRPLIQGNYEYIPITVNYYMPPVEVVYRPHAAHHPQLRRVSMQYGAPYVGAPTNIKKSALGRAGAVSVRY</sequence>
<evidence type="ECO:0000313" key="5">
    <source>
        <dbReference type="EMBL" id="ODV88847.1"/>
    </source>
</evidence>
<protein>
    <recommendedName>
        <fullName evidence="4">NDT80 domain-containing protein</fullName>
    </recommendedName>
</protein>
<feature type="compositionally biased region" description="Polar residues" evidence="3">
    <location>
        <begin position="149"/>
        <end position="158"/>
    </location>
</feature>
<evidence type="ECO:0000256" key="1">
    <source>
        <dbReference type="ARBA" id="ARBA00023125"/>
    </source>
</evidence>
<reference evidence="6" key="1">
    <citation type="submission" date="2016-02" db="EMBL/GenBank/DDBJ databases">
        <title>Comparative genomics of biotechnologically important yeasts.</title>
        <authorList>
            <consortium name="DOE Joint Genome Institute"/>
            <person name="Riley R."/>
            <person name="Haridas S."/>
            <person name="Wolfe K.H."/>
            <person name="Lopes M.R."/>
            <person name="Hittinger C.T."/>
            <person name="Goker M."/>
            <person name="Salamov A."/>
            <person name="Wisecaver J."/>
            <person name="Long T.M."/>
            <person name="Aerts A.L."/>
            <person name="Barry K."/>
            <person name="Choi C."/>
            <person name="Clum A."/>
            <person name="Coughlan A.Y."/>
            <person name="Deshpande S."/>
            <person name="Douglass A.P."/>
            <person name="Hanson S.J."/>
            <person name="Klenk H.-P."/>
            <person name="Labutti K."/>
            <person name="Lapidus A."/>
            <person name="Lindquist E."/>
            <person name="Lipzen A."/>
            <person name="Meier-Kolthoff J.P."/>
            <person name="Ohm R.A."/>
            <person name="Otillar R.P."/>
            <person name="Pangilinan J."/>
            <person name="Peng Y."/>
            <person name="Rokas A."/>
            <person name="Rosa C.A."/>
            <person name="Scheuner C."/>
            <person name="Sibirny A.A."/>
            <person name="Slot J.C."/>
            <person name="Stielow J.B."/>
            <person name="Sun H."/>
            <person name="Kurtzman C.P."/>
            <person name="Blackwell M."/>
            <person name="Jeffries T.W."/>
            <person name="Grigoriev I.V."/>
        </authorList>
    </citation>
    <scope>NUCLEOTIDE SEQUENCE [LARGE SCALE GENOMIC DNA]</scope>
    <source>
        <strain evidence="6">NRRL Y-17796</strain>
    </source>
</reference>
<keyword evidence="1 2" id="KW-0238">DNA-binding</keyword>
<feature type="DNA-binding region" description="NDT80" evidence="2">
    <location>
        <begin position="229"/>
        <end position="470"/>
    </location>
</feature>
<dbReference type="Pfam" id="PF05224">
    <property type="entry name" value="NDT80_PhoG"/>
    <property type="match status" value="1"/>
</dbReference>
<dbReference type="Gene3D" id="2.60.40.1390">
    <property type="entry name" value="NDT80 DNA-binding domain"/>
    <property type="match status" value="1"/>
</dbReference>
<feature type="region of interest" description="Disordered" evidence="3">
    <location>
        <begin position="207"/>
        <end position="243"/>
    </location>
</feature>
<feature type="domain" description="NDT80" evidence="4">
    <location>
        <begin position="229"/>
        <end position="470"/>
    </location>
</feature>
<proteinExistence type="predicted"/>
<dbReference type="GO" id="GO:0000228">
    <property type="term" value="C:nuclear chromosome"/>
    <property type="evidence" value="ECO:0007669"/>
    <property type="project" value="TreeGrafter"/>
</dbReference>
<name>A0A1E4TAP5_9ASCO</name>
<evidence type="ECO:0000256" key="3">
    <source>
        <dbReference type="SAM" id="MobiDB-lite"/>
    </source>
</evidence>
<dbReference type="GO" id="GO:0003700">
    <property type="term" value="F:DNA-binding transcription factor activity"/>
    <property type="evidence" value="ECO:0007669"/>
    <property type="project" value="UniProtKB-UniRule"/>
</dbReference>
<feature type="region of interest" description="Disordered" evidence="3">
    <location>
        <begin position="147"/>
        <end position="190"/>
    </location>
</feature>
<feature type="compositionally biased region" description="Polar residues" evidence="3">
    <location>
        <begin position="354"/>
        <end position="371"/>
    </location>
</feature>
<keyword evidence="6" id="KW-1185">Reference proteome</keyword>
<dbReference type="GO" id="GO:0051321">
    <property type="term" value="P:meiotic cell cycle"/>
    <property type="evidence" value="ECO:0007669"/>
    <property type="project" value="TreeGrafter"/>
</dbReference>
<organism evidence="5 6">
    <name type="scientific">Tortispora caseinolytica NRRL Y-17796</name>
    <dbReference type="NCBI Taxonomy" id="767744"/>
    <lineage>
        <taxon>Eukaryota</taxon>
        <taxon>Fungi</taxon>
        <taxon>Dikarya</taxon>
        <taxon>Ascomycota</taxon>
        <taxon>Saccharomycotina</taxon>
        <taxon>Trigonopsidomycetes</taxon>
        <taxon>Trigonopsidales</taxon>
        <taxon>Trigonopsidaceae</taxon>
        <taxon>Tortispora</taxon>
    </lineage>
</organism>
<dbReference type="PANTHER" id="PTHR35144:SF1">
    <property type="entry name" value="PROTEIN PACG"/>
    <property type="match status" value="1"/>
</dbReference>
<dbReference type="InterPro" id="IPR024061">
    <property type="entry name" value="NDT80_DNA-bd_dom"/>
</dbReference>
<evidence type="ECO:0000256" key="2">
    <source>
        <dbReference type="PROSITE-ProRule" id="PRU00850"/>
    </source>
</evidence>
<dbReference type="PANTHER" id="PTHR35144">
    <property type="entry name" value="MEIOSIS-SPECIFIC TRANSCRIPTION FACTOR NDT80"/>
    <property type="match status" value="1"/>
</dbReference>
<dbReference type="InterPro" id="IPR037141">
    <property type="entry name" value="NDT80_DNA-bd_dom_sf"/>
</dbReference>
<gene>
    <name evidence="5" type="ORF">CANCADRAFT_3490</name>
</gene>
<dbReference type="AlphaFoldDB" id="A0A1E4TAP5"/>
<evidence type="ECO:0000313" key="6">
    <source>
        <dbReference type="Proteomes" id="UP000095023"/>
    </source>
</evidence>
<dbReference type="InterPro" id="IPR008967">
    <property type="entry name" value="p53-like_TF_DNA-bd_sf"/>
</dbReference>
<feature type="compositionally biased region" description="Polar residues" evidence="3">
    <location>
        <begin position="222"/>
        <end position="232"/>
    </location>
</feature>
<evidence type="ECO:0000259" key="4">
    <source>
        <dbReference type="PROSITE" id="PS51517"/>
    </source>
</evidence>
<dbReference type="GO" id="GO:0045944">
    <property type="term" value="P:positive regulation of transcription by RNA polymerase II"/>
    <property type="evidence" value="ECO:0007669"/>
    <property type="project" value="TreeGrafter"/>
</dbReference>
<feature type="compositionally biased region" description="Polar residues" evidence="3">
    <location>
        <begin position="499"/>
        <end position="511"/>
    </location>
</feature>
<feature type="region of interest" description="Disordered" evidence="3">
    <location>
        <begin position="478"/>
        <end position="547"/>
    </location>
</feature>
<feature type="compositionally biased region" description="Basic and acidic residues" evidence="3">
    <location>
        <begin position="233"/>
        <end position="243"/>
    </location>
</feature>
<dbReference type="SUPFAM" id="SSF49417">
    <property type="entry name" value="p53-like transcription factors"/>
    <property type="match status" value="1"/>
</dbReference>
<dbReference type="PROSITE" id="PS51517">
    <property type="entry name" value="NDT80"/>
    <property type="match status" value="1"/>
</dbReference>
<dbReference type="InterPro" id="IPR052605">
    <property type="entry name" value="Fungal_trans_regulator"/>
</dbReference>
<dbReference type="GO" id="GO:0003677">
    <property type="term" value="F:DNA binding"/>
    <property type="evidence" value="ECO:0007669"/>
    <property type="project" value="UniProtKB-KW"/>
</dbReference>
<dbReference type="EMBL" id="KV453843">
    <property type="protein sequence ID" value="ODV88847.1"/>
    <property type="molecule type" value="Genomic_DNA"/>
</dbReference>
<dbReference type="OrthoDB" id="4087471at2759"/>
<accession>A0A1E4TAP5</accession>